<dbReference type="Proteomes" id="UP000217245">
    <property type="component" value="Chromosome"/>
</dbReference>
<dbReference type="Proteomes" id="UP001200271">
    <property type="component" value="Unassembled WGS sequence"/>
</dbReference>
<evidence type="ECO:0000313" key="33">
    <source>
        <dbReference type="Proteomes" id="UP000466646"/>
    </source>
</evidence>
<dbReference type="EMBL" id="JAAJIY010000017">
    <property type="protein sequence ID" value="NGK21261.1"/>
    <property type="molecule type" value="Genomic_DNA"/>
</dbReference>
<reference evidence="19" key="10">
    <citation type="submission" date="2019-04" db="EMBL/GenBank/DDBJ databases">
        <title>Whole-genome sequencing of local methicillin-resistant S. aureus strain Lr2.</title>
        <authorList>
            <person name="Ullah N."/>
            <person name="Ali A."/>
        </authorList>
    </citation>
    <scope>NUCLEOTIDE SEQUENCE [LARGE SCALE GENOMIC DNA]</scope>
    <source>
        <strain evidence="19">Lr2</strain>
    </source>
</reference>
<evidence type="ECO:0000313" key="17">
    <source>
        <dbReference type="EMBL" id="NUY69361.1"/>
    </source>
</evidence>
<reference evidence="39 40" key="12">
    <citation type="journal article" date="2020" name="J. Antimicrob. Chemother.">
        <title>Detection of heterogeneous vancomycin intermediate resistance in MRSA isolates from Latin America.</title>
        <authorList>
            <person name="Castro B.E."/>
            <person name="Berrio M."/>
            <person name="Vargas M.L."/>
            <person name="Carvajal L.P."/>
            <person name="Millan L.V."/>
            <person name="Rios R."/>
            <person name="Hernandez A.K."/>
            <person name="Rincon S."/>
            <person name="Cubides P."/>
            <person name="Forero E."/>
            <person name="Dinh A."/>
            <person name="Seas C."/>
            <person name="Munita J.M."/>
            <person name="Arias C.A."/>
            <person name="Reyes J."/>
            <person name="Diaz L."/>
        </authorList>
    </citation>
    <scope>NUCLEOTIDE SEQUENCE [LARGE SCALE GENOMIC DNA]</scope>
    <source>
        <strain evidence="16 39">UE1097</strain>
        <strain evidence="17 40">UP89</strain>
    </source>
</reference>
<evidence type="ECO:0000313" key="9">
    <source>
        <dbReference type="EMBL" id="MVI57190.1"/>
    </source>
</evidence>
<dbReference type="RefSeq" id="WP_001788579.1">
    <property type="nucleotide sequence ID" value="NC_021670.1"/>
</dbReference>
<reference evidence="6" key="18">
    <citation type="submission" date="2021-08" db="EMBL/GenBank/DDBJ databases">
        <title>Whole-genome sequencing of local methicillin-resistant S. aureus strain Lr2.</title>
        <authorList>
            <person name="Ali A."/>
            <person name="Ullah N."/>
        </authorList>
    </citation>
    <scope>NUCLEOTIDE SEQUENCE</scope>
    <source>
        <strain evidence="6">Lr2</strain>
    </source>
</reference>
<dbReference type="EMBL" id="QNXF01000001">
    <property type="protein sequence ID" value="TXL47659.1"/>
    <property type="molecule type" value="Genomic_DNA"/>
</dbReference>
<evidence type="ECO:0000313" key="4">
    <source>
        <dbReference type="EMBL" id="KMR57718.1"/>
    </source>
</evidence>
<sequence>MSLCTQQKLNHELQAKVAVIVKIDGKQSPLFLLVYV</sequence>
<dbReference type="EMBL" id="WPRH01000811">
    <property type="protein sequence ID" value="MVI57190.1"/>
    <property type="molecule type" value="Genomic_DNA"/>
</dbReference>
<dbReference type="EMBL" id="CP038850">
    <property type="protein sequence ID" value="QCT56818.1"/>
    <property type="molecule type" value="Genomic_DNA"/>
</dbReference>
<reference evidence="13 33" key="13">
    <citation type="submission" date="2020-01" db="EMBL/GenBank/DDBJ databases">
        <title>Analysis of Virulence and Antimicrobial Resistance Gene Carriage in Staphylococcus aureus Infections in Equids Using Whole Genome Sequencing.</title>
        <authorList>
            <person name="Little S.V."/>
            <person name="Hillhouse A.E."/>
            <person name="Cohen N.D."/>
            <person name="Lawhon S.D."/>
            <person name="Bryan L.K."/>
        </authorList>
    </citation>
    <scope>NUCLEOTIDE SEQUENCE [LARGE SCALE GENOMIC DNA]</scope>
    <source>
        <strain evidence="13 33">61-017</strain>
    </source>
</reference>
<dbReference type="EMBL" id="WFHO01000017">
    <property type="protein sequence ID" value="MUG52868.1"/>
    <property type="molecule type" value="Genomic_DNA"/>
</dbReference>
<dbReference type="EMBL" id="LFVP01000002">
    <property type="protein sequence ID" value="KSA80943.1"/>
    <property type="molecule type" value="Genomic_DNA"/>
</dbReference>
<name>A0A0D1IAS3_STAAU</name>
<proteinExistence type="predicted"/>
<dbReference type="EMBL" id="JAANDN010000108">
    <property type="protein sequence ID" value="NUY69361.1"/>
    <property type="molecule type" value="Genomic_DNA"/>
</dbReference>
<dbReference type="Proteomes" id="UP000434412">
    <property type="component" value="Unassembled WGS sequence"/>
</dbReference>
<dbReference type="Proteomes" id="UP000309390">
    <property type="component" value="Unassembled WGS sequence"/>
</dbReference>
<reference evidence="4" key="1">
    <citation type="journal article" date="2015" name="J. Infect. Dis.">
        <title>Parallel Epidemics of Community-Associated Methicillin-Resistant Staphylococcus aureus USA300 Infection in North and South America.</title>
        <authorList>
            <person name="Planet P.J."/>
            <person name="Diaz L."/>
            <person name="Kolokotronis S.O."/>
            <person name="Narechania A."/>
            <person name="Reyes J."/>
            <person name="Xing G."/>
            <person name="Rincon S."/>
            <person name="Smith H."/>
            <person name="Panesso D."/>
            <person name="Ryan C."/>
            <person name="Smith D.P."/>
            <person name="Guzman M."/>
            <person name="Zurita J."/>
            <person name="Sebra R."/>
            <person name="Deikus G."/>
            <person name="Nolan R.L."/>
            <person name="Tenover F.C."/>
            <person name="Weinstock G.M."/>
            <person name="Robinson D.A."/>
            <person name="Arias C.A."/>
        </authorList>
    </citation>
    <scope>NUCLEOTIDE SEQUENCE</scope>
    <source>
        <strain evidence="3">CA15</strain>
        <strain evidence="4">M121</strain>
    </source>
</reference>
<reference evidence="14 36" key="15">
    <citation type="submission" date="2020-02" db="EMBL/GenBank/DDBJ databases">
        <title>Novel Insights Into The Classification of Staphylococcal Beta-Lactamases In Relation To The Cefazolin Inoculum Effect.</title>
        <authorList>
            <person name="Carvajal L.P."/>
            <person name="Rincon S."/>
            <person name="Echeverri A."/>
            <person name="Porras J."/>
            <person name="Rios R."/>
            <person name="Ordonez K."/>
            <person name="Seas C."/>
            <person name="Gomez-Villegas S."/>
            <person name="Diaz L."/>
            <person name="Arias C.A."/>
            <person name="Reyes J."/>
        </authorList>
    </citation>
    <scope>NUCLEOTIDE SEQUENCE [LARGE SCALE GENOMIC DNA]</scope>
    <source>
        <strain evidence="14 36">UP127</strain>
    </source>
</reference>
<dbReference type="Proteomes" id="UP000433366">
    <property type="component" value="Unassembled WGS sequence"/>
</dbReference>
<reference evidence="8 32" key="9">
    <citation type="journal article" date="2019" name="Int. J. Infect. Dis.">
        <title>Characterization of a community-acquired methicillin-resistant sequence type 338 Staphylococcus aureus strain containing a staphylococcal cassette chromosome mec type VT.</title>
        <authorList>
            <person name="Chen Y."/>
            <person name="Hong J."/>
            <person name="Chen Y."/>
            <person name="Wang H."/>
            <person name="Yu Y."/>
            <person name="Qu T."/>
        </authorList>
    </citation>
    <scope>NUCLEOTIDE SEQUENCE [LARGE SCALE GENOMIC DNA]</scope>
    <source>
        <strain evidence="8 32">LJ05</strain>
    </source>
</reference>
<dbReference type="EMBL" id="JAIUEN010000143">
    <property type="protein sequence ID" value="MCE3363315.1"/>
    <property type="molecule type" value="Genomic_DNA"/>
</dbReference>
<evidence type="ECO:0000313" key="2">
    <source>
        <dbReference type="EMBL" id="KIT97328.1"/>
    </source>
</evidence>
<evidence type="ECO:0000313" key="37">
    <source>
        <dbReference type="Proteomes" id="UP000478867"/>
    </source>
</evidence>
<dbReference type="Proteomes" id="UP000466646">
    <property type="component" value="Unassembled WGS sequence"/>
</dbReference>
<organism evidence="4">
    <name type="scientific">Staphylococcus aureus</name>
    <dbReference type="NCBI Taxonomy" id="1280"/>
    <lineage>
        <taxon>Bacteria</taxon>
        <taxon>Bacillati</taxon>
        <taxon>Bacillota</taxon>
        <taxon>Bacilli</taxon>
        <taxon>Bacillales</taxon>
        <taxon>Staphylococcaceae</taxon>
        <taxon>Staphylococcus</taxon>
    </lineage>
</organism>
<evidence type="ECO:0000313" key="19">
    <source>
        <dbReference type="EMBL" id="QCT56818.1"/>
    </source>
</evidence>
<evidence type="ECO:0000313" key="15">
    <source>
        <dbReference type="EMBL" id="NGW67071.1"/>
    </source>
</evidence>
<dbReference type="EMBL" id="WPXC01000006">
    <property type="protein sequence ID" value="MVM09469.1"/>
    <property type="molecule type" value="Genomic_DNA"/>
</dbReference>
<dbReference type="Proteomes" id="UP000561555">
    <property type="component" value="Unassembled WGS sequence"/>
</dbReference>
<evidence type="ECO:0000313" key="14">
    <source>
        <dbReference type="EMBL" id="NGK21261.1"/>
    </source>
</evidence>
<dbReference type="EMBL" id="LALQ01000016">
    <property type="protein sequence ID" value="KMR57718.1"/>
    <property type="molecule type" value="Genomic_DNA"/>
</dbReference>
<reference evidence="5" key="4">
    <citation type="journal article" date="2016" name="J. Infect. Dis.">
        <title>Comparative Genomics of Community-Associated Methicillin-Resistant Staphylococcus aureus Shows the Emergence of Clone ST8-USA300 in Geneva, Switzerland.</title>
        <authorList>
            <person name="Von Dach E."/>
            <person name="Diene S.M."/>
            <person name="Fankhauser C."/>
            <person name="Schrenzel J."/>
            <person name="Harbarth S."/>
            <person name="Francois P."/>
        </authorList>
    </citation>
    <scope>NUCLEOTIDE SEQUENCE</scope>
    <source>
        <strain evidence="5">MRSA_S26</strain>
    </source>
</reference>
<dbReference type="EMBL" id="RQTC01000190">
    <property type="protein sequence ID" value="RZH92027.1"/>
    <property type="molecule type" value="Genomic_DNA"/>
</dbReference>
<reference evidence="29 30" key="11">
    <citation type="submission" date="2019-11" db="EMBL/GenBank/DDBJ databases">
        <title>Implementation of targeted gown and glove precautions to prevent Staphylococcus aureus acquisition in community-based nursing homes.</title>
        <authorList>
            <person name="Stine O.C."/>
        </authorList>
    </citation>
    <scope>NUCLEOTIDE SEQUENCE [LARGE SCALE GENOMIC DNA]</scope>
    <source>
        <strain evidence="12 37">S_1081.LBCF.DN</strain>
        <strain evidence="11 30">S_2023.LVRQ.AN</strain>
        <strain evidence="10 34">S_2062.LAUP.DI</strain>
        <strain evidence="9 29">S_4031.LGMP.AI</strain>
    </source>
</reference>
<gene>
    <name evidence="5" type="ORF">ACR79_04280</name>
    <name evidence="1" type="ORF">CNH36_05275</name>
    <name evidence="18" type="ORF">CV021_04795</name>
    <name evidence="23" type="ORF">DQU50_00870</name>
    <name evidence="19" type="ORF">E1948_05035</name>
    <name evidence="6" type="ORF">E1948_08500</name>
    <name evidence="21" type="ORF">EIG94_10735</name>
    <name evidence="22" type="ORF">EIH03_10790</name>
    <name evidence="4" type="ORF">EP54_04910</name>
    <name evidence="3" type="ORF">EQ90_04920</name>
    <name evidence="14" type="ORF">G0Z31_06990</name>
    <name evidence="15" type="ORF">G6Y24_06110</name>
    <name evidence="8" type="ORF">GAY54_09900</name>
    <name evidence="9" type="ORF">GO793_15200</name>
    <name evidence="10" type="ORF">GO814_05305</name>
    <name evidence="11" type="ORF">GO941_05400</name>
    <name evidence="12" type="ORF">GO942_02020</name>
    <name evidence="16" type="ORF">GQX37_05530</name>
    <name evidence="17" type="ORF">GQX52_12095</name>
    <name evidence="13" type="ORF">GZ130_03605</name>
    <name evidence="20" type="ORF">HH313_000997</name>
    <name evidence="7" type="ORF">LB359_13430</name>
    <name evidence="2" type="ORF">QU38_05505</name>
</gene>
<dbReference type="EMBL" id="JXIG01000623">
    <property type="protein sequence ID" value="KIT97328.1"/>
    <property type="molecule type" value="Genomic_DNA"/>
</dbReference>
<reference evidence="7" key="17">
    <citation type="journal article" date="2021" name="Front Med (Lausanne)">
        <title>The Prevalence and Determinants of Fusidic Acid Resistance Among Methicillin-Resistant Staphylococcus aureus Clinical Isolates in China.</title>
        <authorList>
            <person name="Zhao H."/>
            <person name="Wang X."/>
            <person name="Wang B."/>
            <person name="Xu Y."/>
            <person name="Rao L."/>
            <person name="Wan B."/>
            <person name="Guo Y."/>
            <person name="Wu X."/>
            <person name="Yu J."/>
            <person name="Chen L."/>
            <person name="Li M."/>
            <person name="Yu F."/>
        </authorList>
    </citation>
    <scope>NUCLEOTIDE SEQUENCE</scope>
    <source>
        <strain evidence="7">NC-4</strain>
    </source>
</reference>
<evidence type="ECO:0000313" key="25">
    <source>
        <dbReference type="Proteomes" id="UP000217245"/>
    </source>
</evidence>
<evidence type="ECO:0000313" key="20">
    <source>
        <dbReference type="EMBL" id="QJR07160.1"/>
    </source>
</evidence>
<dbReference type="Proteomes" id="UP000451682">
    <property type="component" value="Unassembled WGS sequence"/>
</dbReference>
<reference evidence="2 24" key="2">
    <citation type="submission" date="2015-01" db="EMBL/GenBank/DDBJ databases">
        <title>Characterization of Swiss Staphylococcus aureus strains involved in food poisoning.</title>
        <authorList>
            <person name="Crovadore J."/>
            <person name="Chablais R."/>
            <person name="Tonacini J."/>
            <person name="Schnyder B."/>
            <person name="Lefort F."/>
        </authorList>
    </citation>
    <scope>NUCLEOTIDE SEQUENCE [LARGE SCALE GENOMIC DNA]</scope>
    <source>
        <strain evidence="2 24">SA-120</strain>
    </source>
</reference>
<evidence type="ECO:0000313" key="7">
    <source>
        <dbReference type="EMBL" id="MCE3363315.1"/>
    </source>
</evidence>
<evidence type="ECO:0000313" key="26">
    <source>
        <dbReference type="Proteomes" id="UP000238775"/>
    </source>
</evidence>
<accession>A0A1E8WPN2</accession>
<dbReference type="EMBL" id="JAALTR010000170">
    <property type="protein sequence ID" value="NGW67071.1"/>
    <property type="molecule type" value="Genomic_DNA"/>
</dbReference>
<protein>
    <submittedName>
        <fullName evidence="4">Uncharacterized protein</fullName>
    </submittedName>
</protein>
<dbReference type="Proteomes" id="UP000502818">
    <property type="component" value="Chromosome"/>
</dbReference>
<dbReference type="Proteomes" id="UP000473113">
    <property type="component" value="Unassembled WGS sequence"/>
</dbReference>
<evidence type="ECO:0000313" key="1">
    <source>
        <dbReference type="EMBL" id="ATC71079.1"/>
    </source>
</evidence>
<dbReference type="EMBL" id="JAAFLG010000005">
    <property type="protein sequence ID" value="NDP55676.1"/>
    <property type="molecule type" value="Genomic_DNA"/>
</dbReference>
<dbReference type="Proteomes" id="UP000471199">
    <property type="component" value="Unassembled WGS sequence"/>
</dbReference>
<evidence type="ECO:0000313" key="16">
    <source>
        <dbReference type="EMBL" id="NUY12007.1"/>
    </source>
</evidence>
<evidence type="ECO:0000313" key="30">
    <source>
        <dbReference type="Proteomes" id="UP000434412"/>
    </source>
</evidence>
<accession>A0A0D1IAS3</accession>
<dbReference type="EMBL" id="LALJ01000006">
    <property type="protein sequence ID" value="KMR37519.1"/>
    <property type="molecule type" value="Genomic_DNA"/>
</dbReference>
<dbReference type="AlphaFoldDB" id="A0A0D1IAS3"/>
<dbReference type="EMBL" id="PGWZ01000326">
    <property type="protein sequence ID" value="PPJ75518.1"/>
    <property type="molecule type" value="Genomic_DNA"/>
</dbReference>
<dbReference type="EMBL" id="JAANEC010000057">
    <property type="protein sequence ID" value="NUY12007.1"/>
    <property type="molecule type" value="Genomic_DNA"/>
</dbReference>
<reference evidence="23 31" key="7">
    <citation type="submission" date="2018-06" db="EMBL/GenBank/DDBJ databases">
        <title>Whole genome sequencing to identify and define MRSA outbreaks.</title>
        <authorList>
            <person name="Sullivan M.J."/>
            <person name="Altman D.R."/>
            <person name="Chacko K."/>
            <person name="Ciferri B."/>
            <person name="Webster E."/>
            <person name="Deikus G."/>
            <person name="Lewis M."/>
            <person name="Khan Z."/>
            <person name="Beckford C."/>
            <person name="Rendo A."/>
            <person name="Samaroo F."/>
            <person name="Sebra R."/>
            <person name="Karam-Howlin R."/>
            <person name="Southwick K."/>
            <person name="Adams E."/>
            <person name="Ying L."/>
            <person name="Kornblum J."/>
            <person name="Factor S."/>
            <person name="Danesh Yazdi M."/>
            <person name="Dingle T."/>
            <person name="Hamula C."/>
            <person name="Bashir A."/>
            <person name="Schadt E."/>
            <person name="Kasarskis A."/>
            <person name="Patel G."/>
            <person name="Wallach F."/>
            <person name="Gibbs K."/>
            <person name="Van Bakel H."/>
        </authorList>
    </citation>
    <scope>NUCLEOTIDE SEQUENCE [LARGE SCALE GENOMIC DNA]</scope>
    <source>
        <strain evidence="31">pt013</strain>
        <strain evidence="23">Pt013</strain>
    </source>
</reference>
<dbReference type="Proteomes" id="UP000032274">
    <property type="component" value="Unassembled WGS sequence"/>
</dbReference>
<dbReference type="KEGG" id="sams:NI36_05035"/>
<evidence type="ECO:0000313" key="11">
    <source>
        <dbReference type="EMBL" id="MVL44926.1"/>
    </source>
</evidence>
<reference evidence="18 26" key="6">
    <citation type="submission" date="2017-11" db="EMBL/GenBank/DDBJ databases">
        <authorList>
            <person name="Founou R.C."/>
            <person name="Founou L."/>
            <person name="Allam M."/>
            <person name="Ismail A."/>
            <person name="Essack S.Y."/>
        </authorList>
    </citation>
    <scope>NUCLEOTIDE SEQUENCE [LARGE SCALE GENOMIC DNA]</scope>
    <source>
        <strain evidence="18 26">G703N2B1</strain>
    </source>
</reference>
<evidence type="ECO:0000313" key="23">
    <source>
        <dbReference type="EMBL" id="TXL47659.1"/>
    </source>
</evidence>
<dbReference type="Proteomes" id="UP000547874">
    <property type="component" value="Unassembled WGS sequence"/>
</dbReference>
<dbReference type="Proteomes" id="UP000293434">
    <property type="component" value="Unassembled WGS sequence"/>
</dbReference>
<reference evidence="15 35" key="14">
    <citation type="submission" date="2020-02" db="EMBL/GenBank/DDBJ databases">
        <title>Detection of Heterogeneous Vancomycin Intermediate Resistance in Methicillin Resistant Staphylococcus aureus Isolates from Latin-America.</title>
        <authorList>
            <person name="Castro-Cardozo B."/>
            <person name="Berrio M."/>
            <person name="Vargas M.L."/>
            <person name="Carvajal L.P."/>
            <person name="Millan L.V."/>
            <person name="Rios R."/>
            <person name="Hernandez A."/>
            <person name="Rincon S.L."/>
            <person name="Cubides P."/>
            <person name="Forero E."/>
            <person name="Dinh A."/>
            <person name="Seas C."/>
            <person name="Munita J.M."/>
            <person name="Arias C.A."/>
            <person name="Reyes J."/>
            <person name="Diaz L."/>
        </authorList>
    </citation>
    <scope>NUCLEOTIDE SEQUENCE [LARGE SCALE GENOMIC DNA]</scope>
    <source>
        <strain evidence="15 35">UG255</strain>
    </source>
</reference>
<evidence type="ECO:0000313" key="3">
    <source>
        <dbReference type="EMBL" id="KMR37519.1"/>
    </source>
</evidence>
<evidence type="ECO:0000313" key="27">
    <source>
        <dbReference type="Proteomes" id="UP000293434"/>
    </source>
</evidence>
<dbReference type="Proteomes" id="UP000478867">
    <property type="component" value="Unassembled WGS sequence"/>
</dbReference>
<dbReference type="EMBL" id="WPVZ01000344">
    <property type="protein sequence ID" value="MVL44926.1"/>
    <property type="molecule type" value="Genomic_DNA"/>
</dbReference>
<evidence type="ECO:0000313" key="22">
    <source>
        <dbReference type="EMBL" id="RZI06368.1"/>
    </source>
</evidence>
<evidence type="ECO:0000313" key="6">
    <source>
        <dbReference type="EMBL" id="MBX8594646.1"/>
    </source>
</evidence>
<reference evidence="5" key="3">
    <citation type="submission" date="2015-06" db="EMBL/GenBank/DDBJ databases">
        <authorList>
            <person name="Diene S.M."/>
            <person name="Von Dach E."/>
            <person name="Fankhauser C."/>
            <person name="Schrenzel J."/>
            <person name="Harbarth S."/>
            <person name="Francois P."/>
        </authorList>
    </citation>
    <scope>NUCLEOTIDE SEQUENCE</scope>
    <source>
        <strain evidence="5">MRSA_S26</strain>
    </source>
</reference>
<evidence type="ECO:0000313" key="24">
    <source>
        <dbReference type="Proteomes" id="UP000032274"/>
    </source>
</evidence>
<evidence type="ECO:0000313" key="39">
    <source>
        <dbReference type="Proteomes" id="UP000547874"/>
    </source>
</evidence>
<evidence type="ECO:0000313" key="8">
    <source>
        <dbReference type="EMBL" id="MUG52868.1"/>
    </source>
</evidence>
<evidence type="ECO:0000313" key="34">
    <source>
        <dbReference type="Proteomes" id="UP000471199"/>
    </source>
</evidence>
<dbReference type="EMBL" id="CP023391">
    <property type="protein sequence ID" value="ATC71079.1"/>
    <property type="molecule type" value="Genomic_DNA"/>
</dbReference>
<evidence type="ECO:0000313" key="40">
    <source>
        <dbReference type="Proteomes" id="UP000561555"/>
    </source>
</evidence>
<evidence type="ECO:0000313" key="5">
    <source>
        <dbReference type="EMBL" id="KSA80943.1"/>
    </source>
</evidence>
<evidence type="ECO:0000313" key="31">
    <source>
        <dbReference type="Proteomes" id="UP000451682"/>
    </source>
</evidence>
<evidence type="ECO:0000313" key="29">
    <source>
        <dbReference type="Proteomes" id="UP000433366"/>
    </source>
</evidence>
<dbReference type="EMBL" id="CP053070">
    <property type="protein sequence ID" value="QJR07160.1"/>
    <property type="molecule type" value="Genomic_DNA"/>
</dbReference>
<reference evidence="7" key="19">
    <citation type="submission" date="2023-08" db="EMBL/GenBank/DDBJ databases">
        <authorList>
            <person name="Zhao H."/>
            <person name="Wang X."/>
        </authorList>
    </citation>
    <scope>NUCLEOTIDE SEQUENCE</scope>
    <source>
        <strain evidence="7">NC-4</strain>
    </source>
</reference>
<evidence type="ECO:0000313" key="28">
    <source>
        <dbReference type="Proteomes" id="UP000294017"/>
    </source>
</evidence>
<dbReference type="EMBL" id="WPTS01000022">
    <property type="protein sequence ID" value="MVK34552.1"/>
    <property type="molecule type" value="Genomic_DNA"/>
</dbReference>
<dbReference type="Proteomes" id="UP000478431">
    <property type="component" value="Unassembled WGS sequence"/>
</dbReference>
<evidence type="ECO:0000313" key="38">
    <source>
        <dbReference type="Proteomes" id="UP000502818"/>
    </source>
</evidence>
<dbReference type="Proteomes" id="UP000052129">
    <property type="component" value="Unassembled WGS sequence"/>
</dbReference>
<reference evidence="1 25" key="5">
    <citation type="submission" date="2017-09" db="EMBL/GenBank/DDBJ databases">
        <title>A single nucleotide polymorphism in the Staphylococcus aureus virulence regulator SaeR abolishes pathogenesis.</title>
        <authorList>
            <person name="Copin R.J."/>
            <person name="Sause W."/>
            <person name="Shopsin B."/>
            <person name="Torres V.J."/>
        </authorList>
    </citation>
    <scope>NUCLEOTIDE SEQUENCE [LARGE SCALE GENOMIC DNA]</scope>
    <source>
        <strain evidence="25">Newman</strain>
        <strain evidence="1">Newman_D2C</strain>
    </source>
</reference>
<dbReference type="Proteomes" id="UP000463077">
    <property type="component" value="Unassembled WGS sequence"/>
</dbReference>
<evidence type="ECO:0000313" key="12">
    <source>
        <dbReference type="EMBL" id="MVM09469.1"/>
    </source>
</evidence>
<dbReference type="EMBL" id="RQTF01000203">
    <property type="protein sequence ID" value="RZI06368.1"/>
    <property type="molecule type" value="Genomic_DNA"/>
</dbReference>
<dbReference type="EMBL" id="JAIGOF010000009">
    <property type="protein sequence ID" value="MBX8594646.1"/>
    <property type="molecule type" value="Genomic_DNA"/>
</dbReference>
<evidence type="ECO:0000313" key="18">
    <source>
        <dbReference type="EMBL" id="PPJ75518.1"/>
    </source>
</evidence>
<reference evidence="27 28" key="8">
    <citation type="submission" date="2018-11" db="EMBL/GenBank/DDBJ databases">
        <title>Genomic profiling of Staphylococcus species from a Poultry farm system in KwaZulu-Natal, South Africa.</title>
        <authorList>
            <person name="Amoako D.G."/>
            <person name="Somboro A.M."/>
            <person name="Abia A.L.K."/>
            <person name="Bester L.A."/>
            <person name="Essack S.Y."/>
        </authorList>
    </citation>
    <scope>NUCLEOTIDE SEQUENCE [LARGE SCALE GENOMIC DNA]</scope>
    <source>
        <strain evidence="22 28">SA12</strain>
        <strain evidence="21 27">SA9</strain>
    </source>
</reference>
<reference evidence="20 38" key="16">
    <citation type="submission" date="2020-04" db="EMBL/GenBank/DDBJ databases">
        <authorList>
            <person name="Kim J.-M."/>
            <person name="Chung S.H."/>
            <person name="Kim I."/>
            <person name="Kim J.-S."/>
        </authorList>
    </citation>
    <scope>NUCLEOTIDE SEQUENCE [LARGE SCALE GENOMIC DNA]</scope>
    <source>
        <strain evidence="20">HL20709</strain>
    </source>
</reference>
<evidence type="ECO:0000313" key="21">
    <source>
        <dbReference type="EMBL" id="RZH92027.1"/>
    </source>
</evidence>
<evidence type="ECO:0000313" key="36">
    <source>
        <dbReference type="Proteomes" id="UP000478431"/>
    </source>
</evidence>
<evidence type="ECO:0000313" key="13">
    <source>
        <dbReference type="EMBL" id="NDP55676.1"/>
    </source>
</evidence>
<evidence type="ECO:0000313" key="35">
    <source>
        <dbReference type="Proteomes" id="UP000473113"/>
    </source>
</evidence>
<dbReference type="Proteomes" id="UP000294017">
    <property type="component" value="Unassembled WGS sequence"/>
</dbReference>
<dbReference type="Proteomes" id="UP000238775">
    <property type="component" value="Unassembled WGS sequence"/>
</dbReference>
<evidence type="ECO:0000313" key="32">
    <source>
        <dbReference type="Proteomes" id="UP000463077"/>
    </source>
</evidence>
<accession>A0A2C9TWS1</accession>
<evidence type="ECO:0000313" key="10">
    <source>
        <dbReference type="EMBL" id="MVK34552.1"/>
    </source>
</evidence>